<dbReference type="CDD" id="cd01949">
    <property type="entry name" value="GGDEF"/>
    <property type="match status" value="1"/>
</dbReference>
<evidence type="ECO:0000256" key="2">
    <source>
        <dbReference type="ARBA" id="ARBA00012528"/>
    </source>
</evidence>
<evidence type="ECO:0000256" key="3">
    <source>
        <dbReference type="ARBA" id="ARBA00022475"/>
    </source>
</evidence>
<evidence type="ECO:0000313" key="10">
    <source>
        <dbReference type="EMBL" id="MFL9879989.1"/>
    </source>
</evidence>
<evidence type="ECO:0000256" key="1">
    <source>
        <dbReference type="ARBA" id="ARBA00004651"/>
    </source>
</evidence>
<dbReference type="PROSITE" id="PS50887">
    <property type="entry name" value="GGDEF"/>
    <property type="match status" value="1"/>
</dbReference>
<dbReference type="InterPro" id="IPR043128">
    <property type="entry name" value="Rev_trsase/Diguanyl_cyclase"/>
</dbReference>
<dbReference type="PANTHER" id="PTHR45138:SF9">
    <property type="entry name" value="DIGUANYLATE CYCLASE DGCM-RELATED"/>
    <property type="match status" value="1"/>
</dbReference>
<keyword evidence="4 8" id="KW-0812">Transmembrane</keyword>
<evidence type="ECO:0000256" key="7">
    <source>
        <dbReference type="ARBA" id="ARBA00034247"/>
    </source>
</evidence>
<reference evidence="10 11" key="1">
    <citation type="journal article" date="2024" name="Chem. Sci.">
        <title>Discovery of megapolipeptins by genome mining of a Burkholderiales bacteria collection.</title>
        <authorList>
            <person name="Paulo B.S."/>
            <person name="Recchia M.J.J."/>
            <person name="Lee S."/>
            <person name="Fergusson C.H."/>
            <person name="Romanowski S.B."/>
            <person name="Hernandez A."/>
            <person name="Krull N."/>
            <person name="Liu D.Y."/>
            <person name="Cavanagh H."/>
            <person name="Bos A."/>
            <person name="Gray C.A."/>
            <person name="Murphy B.T."/>
            <person name="Linington R.G."/>
            <person name="Eustaquio A.S."/>
        </authorList>
    </citation>
    <scope>NUCLEOTIDE SEQUENCE [LARGE SCALE GENOMIC DNA]</scope>
    <source>
        <strain evidence="10 11">RL21-008-BIB-B</strain>
    </source>
</reference>
<feature type="domain" description="GGDEF" evidence="9">
    <location>
        <begin position="370"/>
        <end position="507"/>
    </location>
</feature>
<organism evidence="10 11">
    <name type="scientific">Herbaspirillum rhizosphaerae</name>
    <dbReference type="NCBI Taxonomy" id="346179"/>
    <lineage>
        <taxon>Bacteria</taxon>
        <taxon>Pseudomonadati</taxon>
        <taxon>Pseudomonadota</taxon>
        <taxon>Betaproteobacteria</taxon>
        <taxon>Burkholderiales</taxon>
        <taxon>Oxalobacteraceae</taxon>
        <taxon>Herbaspirillum</taxon>
    </lineage>
</organism>
<comment type="caution">
    <text evidence="10">The sequence shown here is derived from an EMBL/GenBank/DDBJ whole genome shotgun (WGS) entry which is preliminary data.</text>
</comment>
<dbReference type="SMART" id="SM00267">
    <property type="entry name" value="GGDEF"/>
    <property type="match status" value="1"/>
</dbReference>
<dbReference type="InterPro" id="IPR050469">
    <property type="entry name" value="Diguanylate_Cyclase"/>
</dbReference>
<evidence type="ECO:0000256" key="6">
    <source>
        <dbReference type="ARBA" id="ARBA00023136"/>
    </source>
</evidence>
<dbReference type="CDD" id="cd12915">
    <property type="entry name" value="PDC2_DGC_like"/>
    <property type="match status" value="1"/>
</dbReference>
<keyword evidence="3" id="KW-1003">Cell membrane</keyword>
<dbReference type="InterPro" id="IPR000160">
    <property type="entry name" value="GGDEF_dom"/>
</dbReference>
<dbReference type="PANTHER" id="PTHR45138">
    <property type="entry name" value="REGULATORY COMPONENTS OF SENSORY TRANSDUCTION SYSTEM"/>
    <property type="match status" value="1"/>
</dbReference>
<name>A0ABW8ZDL3_9BURK</name>
<dbReference type="EC" id="2.7.7.65" evidence="2"/>
<gene>
    <name evidence="10" type="ORF">PQR63_16430</name>
</gene>
<keyword evidence="5 8" id="KW-1133">Transmembrane helix</keyword>
<comment type="subcellular location">
    <subcellularLocation>
        <location evidence="1">Cell membrane</location>
        <topology evidence="1">Multi-pass membrane protein</topology>
    </subcellularLocation>
</comment>
<accession>A0ABW8ZDL3</accession>
<dbReference type="SUPFAM" id="SSF55073">
    <property type="entry name" value="Nucleotide cyclase"/>
    <property type="match status" value="1"/>
</dbReference>
<dbReference type="CDD" id="cd12914">
    <property type="entry name" value="PDC1_DGC_like"/>
    <property type="match status" value="1"/>
</dbReference>
<dbReference type="Proteomes" id="UP001629214">
    <property type="component" value="Unassembled WGS sequence"/>
</dbReference>
<dbReference type="InterPro" id="IPR029787">
    <property type="entry name" value="Nucleotide_cyclase"/>
</dbReference>
<dbReference type="EMBL" id="JAQQFR010000010">
    <property type="protein sequence ID" value="MFL9879989.1"/>
    <property type="molecule type" value="Genomic_DNA"/>
</dbReference>
<evidence type="ECO:0000259" key="9">
    <source>
        <dbReference type="PROSITE" id="PS50887"/>
    </source>
</evidence>
<evidence type="ECO:0000313" key="11">
    <source>
        <dbReference type="Proteomes" id="UP001629214"/>
    </source>
</evidence>
<keyword evidence="11" id="KW-1185">Reference proteome</keyword>
<feature type="transmembrane region" description="Helical" evidence="8">
    <location>
        <begin position="12"/>
        <end position="33"/>
    </location>
</feature>
<dbReference type="NCBIfam" id="TIGR00254">
    <property type="entry name" value="GGDEF"/>
    <property type="match status" value="1"/>
</dbReference>
<evidence type="ECO:0000256" key="4">
    <source>
        <dbReference type="ARBA" id="ARBA00022692"/>
    </source>
</evidence>
<keyword evidence="6 8" id="KW-0472">Membrane</keyword>
<dbReference type="Gene3D" id="3.30.450.20">
    <property type="entry name" value="PAS domain"/>
    <property type="match status" value="2"/>
</dbReference>
<dbReference type="RefSeq" id="WP_408169071.1">
    <property type="nucleotide sequence ID" value="NZ_JAQQFR010000010.1"/>
</dbReference>
<comment type="catalytic activity">
    <reaction evidence="7">
        <text>2 GTP = 3',3'-c-di-GMP + 2 diphosphate</text>
        <dbReference type="Rhea" id="RHEA:24898"/>
        <dbReference type="ChEBI" id="CHEBI:33019"/>
        <dbReference type="ChEBI" id="CHEBI:37565"/>
        <dbReference type="ChEBI" id="CHEBI:58805"/>
        <dbReference type="EC" id="2.7.7.65"/>
    </reaction>
</comment>
<dbReference type="Pfam" id="PF02743">
    <property type="entry name" value="dCache_1"/>
    <property type="match status" value="1"/>
</dbReference>
<sequence>MLSKQHRSVIRSAKIFVASVCILLAILTIWSNWRAREVQLGEARSTTTNIARALVQHAEDTFKEADTALIGISERLEYDGRKAPALQRLGRFLTIQVAELSQLHALFVIDRSGNWIVTSEKSTSLTANSTDREYFRYHQTHESSAPYIGHPVQSRMSGEWIVTISRRLNKADGSFDGVVMAAIKLSYFTEFYGNFDIGNAGALLLASNDGNILVRRPLLNDSVGKSLENASIFRDYAAKTEAGVARILSAQDGITRVNSYRHLSRYPLFVAAALSEDEILAGWRTDAFLHGFGLLLLILFLGFFGNRLILQIQLRVAAENEAIDSRSNVERLNETLQGLAMHDGLTGLANRRCFDDEILKELRRAARSGESLAVVMIDVDYFKRYNDTYGHLAGDECLRRIASLLKVAGQRPGDLVARYGGEEIVILLPDCDEKSAAQIAFGLLKNICALAIPHTGNPPGIVTASAGVGVLAEVSSIDTPEDVIDMADKALYQAKSTGRNRVCVYQNIAAAA</sequence>
<feature type="transmembrane region" description="Helical" evidence="8">
    <location>
        <begin position="287"/>
        <end position="305"/>
    </location>
</feature>
<dbReference type="InterPro" id="IPR033479">
    <property type="entry name" value="dCache_1"/>
</dbReference>
<proteinExistence type="predicted"/>
<dbReference type="Pfam" id="PF00990">
    <property type="entry name" value="GGDEF"/>
    <property type="match status" value="1"/>
</dbReference>
<protein>
    <recommendedName>
        <fullName evidence="2">diguanylate cyclase</fullName>
        <ecNumber evidence="2">2.7.7.65</ecNumber>
    </recommendedName>
</protein>
<evidence type="ECO:0000256" key="8">
    <source>
        <dbReference type="SAM" id="Phobius"/>
    </source>
</evidence>
<evidence type="ECO:0000256" key="5">
    <source>
        <dbReference type="ARBA" id="ARBA00022989"/>
    </source>
</evidence>
<dbReference type="Gene3D" id="3.30.70.270">
    <property type="match status" value="1"/>
</dbReference>